<keyword evidence="3" id="KW-1185">Reference proteome</keyword>
<dbReference type="EnsemblPlants" id="TuG1812G0500000754.01.T01">
    <property type="protein sequence ID" value="TuG1812G0500000754.01.T01.cds374940"/>
    <property type="gene ID" value="TuG1812G0500000754.01"/>
</dbReference>
<reference evidence="2" key="2">
    <citation type="submission" date="2018-03" db="EMBL/GenBank/DDBJ databases">
        <title>The Triticum urartu genome reveals the dynamic nature of wheat genome evolution.</title>
        <authorList>
            <person name="Ling H."/>
            <person name="Ma B."/>
            <person name="Shi X."/>
            <person name="Liu H."/>
            <person name="Dong L."/>
            <person name="Sun H."/>
            <person name="Cao Y."/>
            <person name="Gao Q."/>
            <person name="Zheng S."/>
            <person name="Li Y."/>
            <person name="Yu Y."/>
            <person name="Du H."/>
            <person name="Qi M."/>
            <person name="Li Y."/>
            <person name="Yu H."/>
            <person name="Cui Y."/>
            <person name="Wang N."/>
            <person name="Chen C."/>
            <person name="Wu H."/>
            <person name="Zhao Y."/>
            <person name="Zhang J."/>
            <person name="Li Y."/>
            <person name="Zhou W."/>
            <person name="Zhang B."/>
            <person name="Hu W."/>
            <person name="Eijk M."/>
            <person name="Tang J."/>
            <person name="Witsenboer H."/>
            <person name="Zhao S."/>
            <person name="Li Z."/>
            <person name="Zhang A."/>
            <person name="Wang D."/>
            <person name="Liang C."/>
        </authorList>
    </citation>
    <scope>NUCLEOTIDE SEQUENCE [LARGE SCALE GENOMIC DNA]</scope>
    <source>
        <strain evidence="2">cv. G1812</strain>
    </source>
</reference>
<name>A0A8R7UEI6_TRIUA</name>
<sequence>MVHSMVTAELSVPPAMMSWTKALTPSRVSLASVDDVPAVSPSSSASCSSTSTKSLAAADSPWPVPVAIATWRRSSSCSSRILSRNRSYTLLNLFILRTQPCTSSHPSHGTHSPTLLTAPVTANASSSVRRNSSPSGLP</sequence>
<feature type="region of interest" description="Disordered" evidence="1">
    <location>
        <begin position="102"/>
        <end position="138"/>
    </location>
</feature>
<protein>
    <submittedName>
        <fullName evidence="2">Uncharacterized protein</fullName>
    </submittedName>
</protein>
<dbReference type="Proteomes" id="UP000015106">
    <property type="component" value="Chromosome 5"/>
</dbReference>
<feature type="region of interest" description="Disordered" evidence="1">
    <location>
        <begin position="38"/>
        <end position="57"/>
    </location>
</feature>
<evidence type="ECO:0000313" key="3">
    <source>
        <dbReference type="Proteomes" id="UP000015106"/>
    </source>
</evidence>
<dbReference type="Gramene" id="TuG1812G0500000754.01.T01">
    <property type="protein sequence ID" value="TuG1812G0500000754.01.T01.cds374940"/>
    <property type="gene ID" value="TuG1812G0500000754.01"/>
</dbReference>
<proteinExistence type="predicted"/>
<organism evidence="2 3">
    <name type="scientific">Triticum urartu</name>
    <name type="common">Red wild einkorn</name>
    <name type="synonym">Crithodium urartu</name>
    <dbReference type="NCBI Taxonomy" id="4572"/>
    <lineage>
        <taxon>Eukaryota</taxon>
        <taxon>Viridiplantae</taxon>
        <taxon>Streptophyta</taxon>
        <taxon>Embryophyta</taxon>
        <taxon>Tracheophyta</taxon>
        <taxon>Spermatophyta</taxon>
        <taxon>Magnoliopsida</taxon>
        <taxon>Liliopsida</taxon>
        <taxon>Poales</taxon>
        <taxon>Poaceae</taxon>
        <taxon>BOP clade</taxon>
        <taxon>Pooideae</taxon>
        <taxon>Triticodae</taxon>
        <taxon>Triticeae</taxon>
        <taxon>Triticinae</taxon>
        <taxon>Triticum</taxon>
    </lineage>
</organism>
<accession>A0A8R7UEI6</accession>
<reference evidence="3" key="1">
    <citation type="journal article" date="2013" name="Nature">
        <title>Draft genome of the wheat A-genome progenitor Triticum urartu.</title>
        <authorList>
            <person name="Ling H.Q."/>
            <person name="Zhao S."/>
            <person name="Liu D."/>
            <person name="Wang J."/>
            <person name="Sun H."/>
            <person name="Zhang C."/>
            <person name="Fan H."/>
            <person name="Li D."/>
            <person name="Dong L."/>
            <person name="Tao Y."/>
            <person name="Gao C."/>
            <person name="Wu H."/>
            <person name="Li Y."/>
            <person name="Cui Y."/>
            <person name="Guo X."/>
            <person name="Zheng S."/>
            <person name="Wang B."/>
            <person name="Yu K."/>
            <person name="Liang Q."/>
            <person name="Yang W."/>
            <person name="Lou X."/>
            <person name="Chen J."/>
            <person name="Feng M."/>
            <person name="Jian J."/>
            <person name="Zhang X."/>
            <person name="Luo G."/>
            <person name="Jiang Y."/>
            <person name="Liu J."/>
            <person name="Wang Z."/>
            <person name="Sha Y."/>
            <person name="Zhang B."/>
            <person name="Wu H."/>
            <person name="Tang D."/>
            <person name="Shen Q."/>
            <person name="Xue P."/>
            <person name="Zou S."/>
            <person name="Wang X."/>
            <person name="Liu X."/>
            <person name="Wang F."/>
            <person name="Yang Y."/>
            <person name="An X."/>
            <person name="Dong Z."/>
            <person name="Zhang K."/>
            <person name="Zhang X."/>
            <person name="Luo M.C."/>
            <person name="Dvorak J."/>
            <person name="Tong Y."/>
            <person name="Wang J."/>
            <person name="Yang H."/>
            <person name="Li Z."/>
            <person name="Wang D."/>
            <person name="Zhang A."/>
            <person name="Wang J."/>
        </authorList>
    </citation>
    <scope>NUCLEOTIDE SEQUENCE</scope>
    <source>
        <strain evidence="3">cv. G1812</strain>
    </source>
</reference>
<feature type="compositionally biased region" description="Low complexity" evidence="1">
    <location>
        <begin position="122"/>
        <end position="138"/>
    </location>
</feature>
<reference evidence="2" key="3">
    <citation type="submission" date="2022-06" db="UniProtKB">
        <authorList>
            <consortium name="EnsemblPlants"/>
        </authorList>
    </citation>
    <scope>IDENTIFICATION</scope>
</reference>
<evidence type="ECO:0000313" key="2">
    <source>
        <dbReference type="EnsemblPlants" id="TuG1812G0500000754.01.T01.cds374940"/>
    </source>
</evidence>
<dbReference type="AlphaFoldDB" id="A0A8R7UEI6"/>
<feature type="compositionally biased region" description="Low complexity" evidence="1">
    <location>
        <begin position="102"/>
        <end position="114"/>
    </location>
</feature>
<evidence type="ECO:0000256" key="1">
    <source>
        <dbReference type="SAM" id="MobiDB-lite"/>
    </source>
</evidence>